<name>A0A9W7GKX4_9STRA</name>
<gene>
    <name evidence="2" type="ORF">TrCOL_g11433</name>
</gene>
<accession>A0A9W7GKX4</accession>
<dbReference type="EMBL" id="BRYA01000309">
    <property type="protein sequence ID" value="GMI46641.1"/>
    <property type="molecule type" value="Genomic_DNA"/>
</dbReference>
<evidence type="ECO:0000313" key="2">
    <source>
        <dbReference type="EMBL" id="GMI46641.1"/>
    </source>
</evidence>
<proteinExistence type="predicted"/>
<dbReference type="SUPFAM" id="SSF51161">
    <property type="entry name" value="Trimeric LpxA-like enzymes"/>
    <property type="match status" value="1"/>
</dbReference>
<dbReference type="InterPro" id="IPR047324">
    <property type="entry name" value="LbH_gamma_CA-like"/>
</dbReference>
<dbReference type="PANTHER" id="PTHR13061">
    <property type="entry name" value="DYNACTIN SUBUNIT P25"/>
    <property type="match status" value="1"/>
</dbReference>
<dbReference type="InterPro" id="IPR011004">
    <property type="entry name" value="Trimer_LpxA-like_sf"/>
</dbReference>
<dbReference type="OrthoDB" id="25818at2759"/>
<reference evidence="3" key="1">
    <citation type="journal article" date="2023" name="Commun. Biol.">
        <title>Genome analysis of Parmales, the sister group of diatoms, reveals the evolutionary specialization of diatoms from phago-mixotrophs to photoautotrophs.</title>
        <authorList>
            <person name="Ban H."/>
            <person name="Sato S."/>
            <person name="Yoshikawa S."/>
            <person name="Yamada K."/>
            <person name="Nakamura Y."/>
            <person name="Ichinomiya M."/>
            <person name="Sato N."/>
            <person name="Blanc-Mathieu R."/>
            <person name="Endo H."/>
            <person name="Kuwata A."/>
            <person name="Ogata H."/>
        </authorList>
    </citation>
    <scope>NUCLEOTIDE SEQUENCE [LARGE SCALE GENOMIC DNA]</scope>
</reference>
<dbReference type="InterPro" id="IPR050484">
    <property type="entry name" value="Transf_Hexapept/Carb_Anhydrase"/>
</dbReference>
<organism evidence="2 3">
    <name type="scientific">Triparma columacea</name>
    <dbReference type="NCBI Taxonomy" id="722753"/>
    <lineage>
        <taxon>Eukaryota</taxon>
        <taxon>Sar</taxon>
        <taxon>Stramenopiles</taxon>
        <taxon>Ochrophyta</taxon>
        <taxon>Bolidophyceae</taxon>
        <taxon>Parmales</taxon>
        <taxon>Triparmaceae</taxon>
        <taxon>Triparma</taxon>
    </lineage>
</organism>
<evidence type="ECO:0000313" key="3">
    <source>
        <dbReference type="Proteomes" id="UP001165065"/>
    </source>
</evidence>
<feature type="region of interest" description="Disordered" evidence="1">
    <location>
        <begin position="289"/>
        <end position="308"/>
    </location>
</feature>
<dbReference type="AlphaFoldDB" id="A0A9W7GKX4"/>
<comment type="caution">
    <text evidence="2">The sequence shown here is derived from an EMBL/GenBank/DDBJ whole genome shotgun (WGS) entry which is preliminary data.</text>
</comment>
<dbReference type="Pfam" id="PF00132">
    <property type="entry name" value="Hexapep"/>
    <property type="match status" value="1"/>
</dbReference>
<dbReference type="PANTHER" id="PTHR13061:SF29">
    <property type="entry name" value="GAMMA CARBONIC ANHYDRASE-LIKE 1, MITOCHONDRIAL-RELATED"/>
    <property type="match status" value="1"/>
</dbReference>
<dbReference type="Gene3D" id="2.160.10.10">
    <property type="entry name" value="Hexapeptide repeat proteins"/>
    <property type="match status" value="1"/>
</dbReference>
<evidence type="ECO:0000256" key="1">
    <source>
        <dbReference type="SAM" id="MobiDB-lite"/>
    </source>
</evidence>
<dbReference type="InterPro" id="IPR001451">
    <property type="entry name" value="Hexapep"/>
</dbReference>
<sequence>MGPPPSLPLTIRHYIGRCFRETGQMLDRVGLRGQAAAGKWRENKATMIMNRGIEGKNMDSMNHLSFKEPWLFEGNFSRHRTLMPIFQAGSPVIQVEKGEEELKMENTSNTGSALIAPCAAVIGDVKIGVGASVWYGAVIRGDGHIKKERRLLNQEEDEGWVEGVEIGEGTNVQDNAVVSSCGVTGRGVKVGWGVTIGHSATLVGCTVGDNVLVGMGATVGRGAMVESGSFLAAGAVVGEGETVRTGELWGGQPARKLKDLTEKQKKQLYYQAEEYVKLSQKHKHVMELGGNVGEEGTGRMEKIEGKEK</sequence>
<dbReference type="CDD" id="cd04645">
    <property type="entry name" value="LbH_gamma_CA_like"/>
    <property type="match status" value="1"/>
</dbReference>
<dbReference type="Proteomes" id="UP001165065">
    <property type="component" value="Unassembled WGS sequence"/>
</dbReference>
<keyword evidence="3" id="KW-1185">Reference proteome</keyword>
<feature type="compositionally biased region" description="Basic and acidic residues" evidence="1">
    <location>
        <begin position="296"/>
        <end position="308"/>
    </location>
</feature>
<protein>
    <submittedName>
        <fullName evidence="2">Uncharacterized protein</fullName>
    </submittedName>
</protein>